<dbReference type="EMBL" id="FOXS01000006">
    <property type="protein sequence ID" value="SFQ74315.1"/>
    <property type="molecule type" value="Genomic_DNA"/>
</dbReference>
<keyword evidence="2" id="KW-1185">Reference proteome</keyword>
<gene>
    <name evidence="1" type="ORF">SAMN04515668_4116</name>
</gene>
<evidence type="ECO:0000313" key="1">
    <source>
        <dbReference type="EMBL" id="SFQ74315.1"/>
    </source>
</evidence>
<dbReference type="AlphaFoldDB" id="A0A1I6B047"/>
<protein>
    <submittedName>
        <fullName evidence="1">Uncharacterized protein</fullName>
    </submittedName>
</protein>
<name>A0A1I6B047_HYMAR</name>
<accession>A0A1I6B047</accession>
<sequence>MQSAAKHLARFVAAAVIATSGEMLRCALHDGQPETLCCDVLTTYRTFEIRPRADFFVLIFQNPTTSLL</sequence>
<dbReference type="Proteomes" id="UP000199029">
    <property type="component" value="Unassembled WGS sequence"/>
</dbReference>
<evidence type="ECO:0000313" key="2">
    <source>
        <dbReference type="Proteomes" id="UP000199029"/>
    </source>
</evidence>
<proteinExistence type="predicted"/>
<dbReference type="STRING" id="1227077.SAMN04515668_4116"/>
<organism evidence="1 2">
    <name type="scientific">Hymenobacter arizonensis</name>
    <name type="common">Siccationidurans arizonensis</name>
    <dbReference type="NCBI Taxonomy" id="1227077"/>
    <lineage>
        <taxon>Bacteria</taxon>
        <taxon>Pseudomonadati</taxon>
        <taxon>Bacteroidota</taxon>
        <taxon>Cytophagia</taxon>
        <taxon>Cytophagales</taxon>
        <taxon>Hymenobacteraceae</taxon>
        <taxon>Hymenobacter</taxon>
    </lineage>
</organism>
<reference evidence="2" key="1">
    <citation type="submission" date="2016-10" db="EMBL/GenBank/DDBJ databases">
        <authorList>
            <person name="Varghese N."/>
            <person name="Submissions S."/>
        </authorList>
    </citation>
    <scope>NUCLEOTIDE SEQUENCE [LARGE SCALE GENOMIC DNA]</scope>
    <source>
        <strain evidence="2">OR362-8,ATCC BAA-1266,JCM 13504</strain>
    </source>
</reference>